<proteinExistence type="predicted"/>
<protein>
    <submittedName>
        <fullName evidence="2">Uncharacterized protein</fullName>
    </submittedName>
</protein>
<dbReference type="OrthoDB" id="1430237at2"/>
<evidence type="ECO:0000313" key="2">
    <source>
        <dbReference type="EMBL" id="OPX54320.1"/>
    </source>
</evidence>
<name>A0A1T4SDL3_9GAMM</name>
<accession>A0A1T4SDL3</accession>
<comment type="caution">
    <text evidence="2">The sequence shown here is derived from an EMBL/GenBank/DDBJ whole genome shotgun (WGS) entry which is preliminary data.</text>
</comment>
<sequence length="239" mass="27766">MENNYVSVRDVWDFEKYYCSKPISWINTAHNLKSSYQVLFENSKLVISFDNNERDPLLKTPFWSAGTERMLIGFSLENMVKAILLLDKKVLDDAFKKEGKLSWGKDGHNLIKLYGQTNIELTPLEIRYLELWQICSLWAGRYPISINENHIPRNRKSLPSREALIQRSKKELEKAKKENDILMGADLNDLLNQGIGDLENTTFISLYDKSYSFIKNSCSLLPETDKLKCWLCKRIGCTK</sequence>
<gene>
    <name evidence="2" type="ORF">BTE48_14755</name>
</gene>
<keyword evidence="3" id="KW-1185">Reference proteome</keyword>
<reference evidence="2 3" key="1">
    <citation type="submission" date="2017-01" db="EMBL/GenBank/DDBJ databases">
        <title>Genome Sequencing of a Marine Spirillum, Oceanospirillum multiglobuliferum ATCC 33336, from Japan.</title>
        <authorList>
            <person name="Carney J.G."/>
            <person name="Trachtenberg A.M."/>
            <person name="Rheaume B.A."/>
            <person name="Linnane J.D."/>
            <person name="Pitts N.L."/>
            <person name="Mykles D.L."/>
            <person name="Maclea K.S."/>
        </authorList>
    </citation>
    <scope>NUCLEOTIDE SEQUENCE [LARGE SCALE GENOMIC DNA]</scope>
    <source>
        <strain evidence="2 3">ATCC 33336</strain>
    </source>
</reference>
<dbReference type="AlphaFoldDB" id="A0A1T4SDL3"/>
<keyword evidence="1" id="KW-0175">Coiled coil</keyword>
<dbReference type="EMBL" id="MTSM01000028">
    <property type="protein sequence ID" value="OPX54320.1"/>
    <property type="molecule type" value="Genomic_DNA"/>
</dbReference>
<evidence type="ECO:0000313" key="3">
    <source>
        <dbReference type="Proteomes" id="UP000191418"/>
    </source>
</evidence>
<feature type="coiled-coil region" evidence="1">
    <location>
        <begin position="158"/>
        <end position="185"/>
    </location>
</feature>
<dbReference type="Proteomes" id="UP000191418">
    <property type="component" value="Unassembled WGS sequence"/>
</dbReference>
<evidence type="ECO:0000256" key="1">
    <source>
        <dbReference type="SAM" id="Coils"/>
    </source>
</evidence>
<organism evidence="2 3">
    <name type="scientific">Oceanospirillum multiglobuliferum</name>
    <dbReference type="NCBI Taxonomy" id="64969"/>
    <lineage>
        <taxon>Bacteria</taxon>
        <taxon>Pseudomonadati</taxon>
        <taxon>Pseudomonadota</taxon>
        <taxon>Gammaproteobacteria</taxon>
        <taxon>Oceanospirillales</taxon>
        <taxon>Oceanospirillaceae</taxon>
        <taxon>Oceanospirillum</taxon>
    </lineage>
</organism>
<dbReference type="RefSeq" id="WP_078746488.1">
    <property type="nucleotide sequence ID" value="NZ_FUXG01000029.1"/>
</dbReference>